<name>A0A5C6YWT7_9FLAO</name>
<dbReference type="Proteomes" id="UP000321497">
    <property type="component" value="Unassembled WGS sequence"/>
</dbReference>
<sequence length="189" mass="21706">MAEIINAENKPEKQVEYATFWSRAGAYILDGIIVGAFTLIINAINIANFKSFLIYIPIAIVAIFYKPFMESKYGATFGKMALKLKVTDQNFNQIDFKQSLLRSIILIFPAILFVPIYYFAFNNPNLAEYSQIFEFAQGLATEYPIQSWISNLGFLIIVIDIIVLLTDQTKTQRSLHDRIGKTYVLFYRK</sequence>
<organism evidence="8 9">
    <name type="scientific">Aequorivita antarctica</name>
    <dbReference type="NCBI Taxonomy" id="153266"/>
    <lineage>
        <taxon>Bacteria</taxon>
        <taxon>Pseudomonadati</taxon>
        <taxon>Bacteroidota</taxon>
        <taxon>Flavobacteriia</taxon>
        <taxon>Flavobacteriales</taxon>
        <taxon>Flavobacteriaceae</taxon>
        <taxon>Aequorivita</taxon>
    </lineage>
</organism>
<reference evidence="8 9" key="1">
    <citation type="submission" date="2019-08" db="EMBL/GenBank/DDBJ databases">
        <title>Genome of Aequorivita antarctica SW49 (type strain).</title>
        <authorList>
            <person name="Bowman J.P."/>
        </authorList>
    </citation>
    <scope>NUCLEOTIDE SEQUENCE [LARGE SCALE GENOMIC DNA]</scope>
    <source>
        <strain evidence="8 9">SW49</strain>
    </source>
</reference>
<dbReference type="GO" id="GO:0005886">
    <property type="term" value="C:plasma membrane"/>
    <property type="evidence" value="ECO:0007669"/>
    <property type="project" value="UniProtKB-SubCell"/>
</dbReference>
<feature type="transmembrane region" description="Helical" evidence="6">
    <location>
        <begin position="100"/>
        <end position="120"/>
    </location>
</feature>
<dbReference type="AlphaFoldDB" id="A0A5C6YWT7"/>
<evidence type="ECO:0000256" key="6">
    <source>
        <dbReference type="SAM" id="Phobius"/>
    </source>
</evidence>
<protein>
    <submittedName>
        <fullName evidence="8">RDD family protein</fullName>
    </submittedName>
</protein>
<accession>A0A5C6YWT7</accession>
<evidence type="ECO:0000256" key="1">
    <source>
        <dbReference type="ARBA" id="ARBA00004651"/>
    </source>
</evidence>
<keyword evidence="4 6" id="KW-1133">Transmembrane helix</keyword>
<evidence type="ECO:0000259" key="7">
    <source>
        <dbReference type="Pfam" id="PF06271"/>
    </source>
</evidence>
<dbReference type="EMBL" id="VORT01000010">
    <property type="protein sequence ID" value="TXD72079.1"/>
    <property type="molecule type" value="Genomic_DNA"/>
</dbReference>
<gene>
    <name evidence="8" type="ORF">ESU54_13555</name>
</gene>
<keyword evidence="5 6" id="KW-0472">Membrane</keyword>
<comment type="subcellular location">
    <subcellularLocation>
        <location evidence="1">Cell membrane</location>
        <topology evidence="1">Multi-pass membrane protein</topology>
    </subcellularLocation>
</comment>
<keyword evidence="3 6" id="KW-0812">Transmembrane</keyword>
<dbReference type="PANTHER" id="PTHR36115:SF4">
    <property type="entry name" value="MEMBRANE PROTEIN"/>
    <property type="match status" value="1"/>
</dbReference>
<feature type="domain" description="RDD" evidence="7">
    <location>
        <begin position="17"/>
        <end position="180"/>
    </location>
</feature>
<dbReference type="OrthoDB" id="1143858at2"/>
<evidence type="ECO:0000256" key="5">
    <source>
        <dbReference type="ARBA" id="ARBA00023136"/>
    </source>
</evidence>
<dbReference type="RefSeq" id="WP_111845240.1">
    <property type="nucleotide sequence ID" value="NZ_UEGI01000015.1"/>
</dbReference>
<keyword evidence="2" id="KW-1003">Cell membrane</keyword>
<proteinExistence type="predicted"/>
<dbReference type="PANTHER" id="PTHR36115">
    <property type="entry name" value="PROLINE-RICH ANTIGEN HOMOLOG-RELATED"/>
    <property type="match status" value="1"/>
</dbReference>
<feature type="transmembrane region" description="Helical" evidence="6">
    <location>
        <begin position="148"/>
        <end position="166"/>
    </location>
</feature>
<dbReference type="Pfam" id="PF06271">
    <property type="entry name" value="RDD"/>
    <property type="match status" value="1"/>
</dbReference>
<dbReference type="InterPro" id="IPR010432">
    <property type="entry name" value="RDD"/>
</dbReference>
<evidence type="ECO:0000256" key="4">
    <source>
        <dbReference type="ARBA" id="ARBA00022989"/>
    </source>
</evidence>
<feature type="transmembrane region" description="Helical" evidence="6">
    <location>
        <begin position="52"/>
        <end position="69"/>
    </location>
</feature>
<dbReference type="InterPro" id="IPR051791">
    <property type="entry name" value="Pra-immunoreactive"/>
</dbReference>
<evidence type="ECO:0000313" key="8">
    <source>
        <dbReference type="EMBL" id="TXD72079.1"/>
    </source>
</evidence>
<evidence type="ECO:0000256" key="2">
    <source>
        <dbReference type="ARBA" id="ARBA00022475"/>
    </source>
</evidence>
<keyword evidence="9" id="KW-1185">Reference proteome</keyword>
<feature type="transmembrane region" description="Helical" evidence="6">
    <location>
        <begin position="27"/>
        <end position="46"/>
    </location>
</feature>
<comment type="caution">
    <text evidence="8">The sequence shown here is derived from an EMBL/GenBank/DDBJ whole genome shotgun (WGS) entry which is preliminary data.</text>
</comment>
<evidence type="ECO:0000313" key="9">
    <source>
        <dbReference type="Proteomes" id="UP000321497"/>
    </source>
</evidence>
<evidence type="ECO:0000256" key="3">
    <source>
        <dbReference type="ARBA" id="ARBA00022692"/>
    </source>
</evidence>